<dbReference type="Proteomes" id="UP000323632">
    <property type="component" value="Unassembled WGS sequence"/>
</dbReference>
<protein>
    <recommendedName>
        <fullName evidence="4">Ig-like domain-containing protein</fullName>
    </recommendedName>
</protein>
<feature type="signal peptide" evidence="1">
    <location>
        <begin position="1"/>
        <end position="26"/>
    </location>
</feature>
<comment type="caution">
    <text evidence="2">The sequence shown here is derived from an EMBL/GenBank/DDBJ whole genome shotgun (WGS) entry which is preliminary data.</text>
</comment>
<reference evidence="2 3" key="1">
    <citation type="submission" date="2019-09" db="EMBL/GenBank/DDBJ databases">
        <title>Genome sequence and assembly of Taibaiella sp.</title>
        <authorList>
            <person name="Chhetri G."/>
        </authorList>
    </citation>
    <scope>NUCLEOTIDE SEQUENCE [LARGE SCALE GENOMIC DNA]</scope>
    <source>
        <strain evidence="2 3">KVB11</strain>
    </source>
</reference>
<evidence type="ECO:0000313" key="2">
    <source>
        <dbReference type="EMBL" id="KAA5535093.1"/>
    </source>
</evidence>
<name>A0A5M6CJ95_9BACT</name>
<dbReference type="RefSeq" id="WP_150032772.1">
    <property type="nucleotide sequence ID" value="NZ_VWSH01000002.1"/>
</dbReference>
<feature type="chain" id="PRO_5024462592" description="Ig-like domain-containing protein" evidence="1">
    <location>
        <begin position="27"/>
        <end position="250"/>
    </location>
</feature>
<gene>
    <name evidence="2" type="ORF">F0919_10910</name>
</gene>
<sequence>MKKNQSIKMMLAVIALGIATATTANAQNSDTSKVCSGQTTLPKGPDAPNGTTYSYAWFDAQNSNAALASTQQITIAGATLSNTTNAPKQFIYKLVVSESGAGISACPSDTFYKVVLVYPALSNTLTTNYTTICTSGQQNLILTSPTTATAAGTAPVLLGNYGTLKYTWTGNGIAANTTTTGIANNTYTVNAANLPAASPTPYTYSAAVSYAETIVGVSPAIDGCTHSANANVTISTAPTVSNTNVTTTFQ</sequence>
<dbReference type="AlphaFoldDB" id="A0A5M6CJ95"/>
<keyword evidence="3" id="KW-1185">Reference proteome</keyword>
<proteinExistence type="predicted"/>
<accession>A0A5M6CJ95</accession>
<evidence type="ECO:0000313" key="3">
    <source>
        <dbReference type="Proteomes" id="UP000323632"/>
    </source>
</evidence>
<evidence type="ECO:0008006" key="4">
    <source>
        <dbReference type="Google" id="ProtNLM"/>
    </source>
</evidence>
<evidence type="ECO:0000256" key="1">
    <source>
        <dbReference type="SAM" id="SignalP"/>
    </source>
</evidence>
<keyword evidence="1" id="KW-0732">Signal</keyword>
<dbReference type="EMBL" id="VWSH01000002">
    <property type="protein sequence ID" value="KAA5535093.1"/>
    <property type="molecule type" value="Genomic_DNA"/>
</dbReference>
<organism evidence="2 3">
    <name type="scientific">Taibaiella lutea</name>
    <dbReference type="NCBI Taxonomy" id="2608001"/>
    <lineage>
        <taxon>Bacteria</taxon>
        <taxon>Pseudomonadati</taxon>
        <taxon>Bacteroidota</taxon>
        <taxon>Chitinophagia</taxon>
        <taxon>Chitinophagales</taxon>
        <taxon>Chitinophagaceae</taxon>
        <taxon>Taibaiella</taxon>
    </lineage>
</organism>